<dbReference type="OMA" id="SMIPYIT"/>
<evidence type="ECO:0000256" key="4">
    <source>
        <dbReference type="ARBA" id="ARBA00022801"/>
    </source>
</evidence>
<dbReference type="eggNOG" id="KOG0298">
    <property type="taxonomic scope" value="Eukaryota"/>
</dbReference>
<feature type="compositionally biased region" description="Low complexity" evidence="6">
    <location>
        <begin position="25"/>
        <end position="41"/>
    </location>
</feature>
<dbReference type="SUPFAM" id="SSF52540">
    <property type="entry name" value="P-loop containing nucleoside triphosphate hydrolases"/>
    <property type="match status" value="2"/>
</dbReference>
<organism evidence="8 9">
    <name type="scientific">Coprinopsis cinerea (strain Okayama-7 / 130 / ATCC MYA-4618 / FGSC 9003)</name>
    <name type="common">Inky cap fungus</name>
    <name type="synonym">Hormographiella aspergillata</name>
    <dbReference type="NCBI Taxonomy" id="240176"/>
    <lineage>
        <taxon>Eukaryota</taxon>
        <taxon>Fungi</taxon>
        <taxon>Dikarya</taxon>
        <taxon>Basidiomycota</taxon>
        <taxon>Agaricomycotina</taxon>
        <taxon>Agaricomycetes</taxon>
        <taxon>Agaricomycetidae</taxon>
        <taxon>Agaricales</taxon>
        <taxon>Agaricineae</taxon>
        <taxon>Psathyrellaceae</taxon>
        <taxon>Coprinopsis</taxon>
    </lineage>
</organism>
<dbReference type="InterPro" id="IPR027417">
    <property type="entry name" value="P-loop_NTPase"/>
</dbReference>
<feature type="compositionally biased region" description="Basic residues" evidence="6">
    <location>
        <begin position="14"/>
        <end position="24"/>
    </location>
</feature>
<evidence type="ECO:0000256" key="1">
    <source>
        <dbReference type="ARBA" id="ARBA00022603"/>
    </source>
</evidence>
<evidence type="ECO:0000259" key="7">
    <source>
        <dbReference type="PROSITE" id="PS51194"/>
    </source>
</evidence>
<feature type="domain" description="Helicase C-terminal" evidence="7">
    <location>
        <begin position="2028"/>
        <end position="2184"/>
    </location>
</feature>
<feature type="compositionally biased region" description="Acidic residues" evidence="6">
    <location>
        <begin position="1547"/>
        <end position="1562"/>
    </location>
</feature>
<feature type="region of interest" description="Disordered" evidence="6">
    <location>
        <begin position="1345"/>
        <end position="1587"/>
    </location>
</feature>
<dbReference type="InterPro" id="IPR001650">
    <property type="entry name" value="Helicase_C-like"/>
</dbReference>
<feature type="compositionally biased region" description="Acidic residues" evidence="6">
    <location>
        <begin position="1"/>
        <end position="10"/>
    </location>
</feature>
<keyword evidence="3" id="KW-0547">Nucleotide-binding</keyword>
<dbReference type="PANTHER" id="PTHR45626">
    <property type="entry name" value="TRANSCRIPTION TERMINATION FACTOR 2-RELATED"/>
    <property type="match status" value="1"/>
</dbReference>
<dbReference type="GO" id="GO:0005524">
    <property type="term" value="F:ATP binding"/>
    <property type="evidence" value="ECO:0007669"/>
    <property type="project" value="UniProtKB-KW"/>
</dbReference>
<dbReference type="STRING" id="240176.A8N8Z7"/>
<dbReference type="SUPFAM" id="SSF53335">
    <property type="entry name" value="S-adenosyl-L-methionine-dependent methyltransferases"/>
    <property type="match status" value="1"/>
</dbReference>
<dbReference type="RefSeq" id="XP_001831325.2">
    <property type="nucleotide sequence ID" value="XM_001831273.2"/>
</dbReference>
<feature type="compositionally biased region" description="Basic residues" evidence="6">
    <location>
        <begin position="1522"/>
        <end position="1537"/>
    </location>
</feature>
<gene>
    <name evidence="8" type="ORF">CC1G_00872</name>
</gene>
<comment type="caution">
    <text evidence="8">The sequence shown here is derived from an EMBL/GenBank/DDBJ whole genome shotgun (WGS) entry which is preliminary data.</text>
</comment>
<feature type="compositionally biased region" description="Acidic residues" evidence="6">
    <location>
        <begin position="1489"/>
        <end position="1518"/>
    </location>
</feature>
<dbReference type="PANTHER" id="PTHR45626:SF26">
    <property type="entry name" value="FAMILY HELICASE, PUTATIVE (AFU_ORTHOLOGUE AFUA_2G09120)-RELATED"/>
    <property type="match status" value="1"/>
</dbReference>
<dbReference type="PROSITE" id="PS51194">
    <property type="entry name" value="HELICASE_CTER"/>
    <property type="match status" value="1"/>
</dbReference>
<evidence type="ECO:0000256" key="2">
    <source>
        <dbReference type="ARBA" id="ARBA00022679"/>
    </source>
</evidence>
<keyword evidence="4" id="KW-0378">Hydrolase</keyword>
<dbReference type="InterPro" id="IPR001525">
    <property type="entry name" value="C5_MeTfrase"/>
</dbReference>
<dbReference type="GO" id="GO:0008094">
    <property type="term" value="F:ATP-dependent activity, acting on DNA"/>
    <property type="evidence" value="ECO:0007669"/>
    <property type="project" value="TreeGrafter"/>
</dbReference>
<dbReference type="GO" id="GO:0008168">
    <property type="term" value="F:methyltransferase activity"/>
    <property type="evidence" value="ECO:0007669"/>
    <property type="project" value="UniProtKB-KW"/>
</dbReference>
<evidence type="ECO:0000313" key="8">
    <source>
        <dbReference type="EMBL" id="EAU90488.2"/>
    </source>
</evidence>
<dbReference type="InterPro" id="IPR000330">
    <property type="entry name" value="SNF2_N"/>
</dbReference>
<dbReference type="InterPro" id="IPR049730">
    <property type="entry name" value="SNF2/RAD54-like_C"/>
</dbReference>
<sequence length="2184" mass="244362">MDDDEVEEEEKPVKGKKAAKKPARPTKAAKPPAADPADLPPINEIPAIFDDLVSKIPEIKDVTERVQGRKLRVATMCSGTESPLLALELIQKSIEDQHGIKLEVEHVFSCEIEPFKQAYIERNFQPPILFRDVCELGDDEAHTAYGALVPVPGDVDMLVAGTSCVDYSNLNNQKQDIDAGGESGRTFRGMMSWVKNHRPPIVILENVCSAPWDKVQTYFEREGYSACWTRVDTKNYYIPHTRTRVYLVAVNKVNSKLPEEWKELVTGRLKRPASSTLDAFLLPSDDPRIHHARQKLVQESYGAPDRRTGRTDWSRCESRHQRARLEEELGNKRPLTSWDDGGSCKLPDFAWNDWGVAQVERVWDLMDISLLRSAAKGIDPSYKTVVWNLSQNVDRTIGSNKVGICPCLTPSMIPYITNRGGPMVGLEALSMQGLPIDKLLLTRENEDQLADLAGNAMSSTVVGACILAALVVGKKLLKTGDDKETYEMKQHLEGVQDEAMDVDEVPAAVEPRAEVLGEEKLARKTLDLSPTQEHTLAELLAHASRSSRLCVCEGRMDMTQRKLFRCKDCSTTFCKKCGGRPEHNTEPCDDIRTHPSEFAKDIKSALPMSVALSGITEGVLDQLREREGSEVKDSLWNTWRQAVLNTKDHDIHFVELKRQEIWSAIFQSRSATLELILHPQRPEWRLFALPNVDEPAKAEIRRILEDPVARLVCKGSLLSGVWEFAVPAPANFMITIEGVGELVPSWEARLGLMGAAHKDKKVFSSIKMSVPKEHVESLDRDISGEYVLLDRCGTANGALHKKVPTAADEGLPPLFMLFDPHRTNDSEDCFVFSSIIRRLEYRETRPMVCKLDPSWRQSDTEGEQKVRVYLPWKWVKQPAVGLKAAATRDATYGVPEGSLTLALTNDACQHAYALLSCAVPLGQDADEQWPRGHWAEVDKVHERGVFKSLAWLLERIRHIGGNFRDWQHLELPIDFECACERCAPTAPVLQWVKNGQKIVPIEDPVQAGEYERRLKRRPSPFVTQLQLDSEGIAHVRIGINIPSLLHRALSRLPTKNRNSKPTLSWRLDTNYAPAANMTRRKFRLLSNRDDKPHSQPPNFRIPLRPEQQRSLAWMLRQEAEDAPPFIEEEISEAILDPLGWRAEGRAERPVRVLGGALADQVGYGKTAITLGLIDCTADKIKKTFPKRKKVHGRILSSATLIIVPAQLPAQWAGEVNKFIKRKNMKVLVIKDVNDLKKETIESIQEADIIIWAYSVQRSSIYLGNLSQFAGVDEFPSSDGRVFVAHLEKTMEALADQVERLQDEGAQAVLTEIKAAPERIAAEQAAAAEAAALAAAKRLRGRQYKEAAEKEEAKKKGRGKEGSTGATGTQTKRSIKKANPTDNVKQEPVDGPSTGTASRNPSGLIPEVVIEVRQNKSSPSVSPEPADSDGDSGGNRKRPRRATAKPVILLSDDDSEEEEKRPTKRQKTARGGKAPTGKGKARAKKKAKSDDEESDYQASDSPEESDEEMSSYDDSDESDTDKKRKGKKPVKKTTKGKKTATAASGSETDADMDEDGDGMDVDEAPSKAPAKKGKKKAAVKEKRPKKMTDPWKLGSAVVKGDWTQMQCPPLEMFHFARLVIDEYTYLESGDRKVYHMVTNITADRTWILSGTPPVHSFPAVKTMAVLFGLHLGVDDDGEGESTEMKKRRREQTNVERFHSFREVHSLEWHANRHKVGQRFLDQFVRQNIAEIDEIPSSTHIEEVILPASERAIYYELLHHLQALDMTIKRGRKNESDREKRLNKVLGESKSAEEALLKRCSHFELETKNENAMKACDALVKERKEQLEDCKASLLKAIKEGAAREKALGNVGTESMFNEWVRVCQTEGVDDADATDVIHKLLDEANVATPKPVRGKSDVQLTEKVKEKVWEHREKTHEIRRVAKELTGRIRSLRFITAVRDIQSQKSKRPPVDCPGCGKLTTLADSAVLSQCGHEGCYACVKEWADKEECVYAAIGKCKCAARVNNIVKATELGEDDEERDGGGKHFGRKLEKIVDLIKNRIPKDDRVLLFVQFPDLIQKVGECLKYHGIGYLQIKGGVRDKTNSLENFKLGSEQRVLLLNVMDESASGANLTDANHVIFLSPLLTPSNEVYEANETQAVGRVVRFGQTKHVHIWKFITKNTIDEEIYNQRQQAVAKAKAAEELDD</sequence>
<dbReference type="KEGG" id="cci:CC1G_00872"/>
<evidence type="ECO:0000313" key="9">
    <source>
        <dbReference type="Proteomes" id="UP000001861"/>
    </source>
</evidence>
<dbReference type="Pfam" id="PF00145">
    <property type="entry name" value="DNA_methylase"/>
    <property type="match status" value="1"/>
</dbReference>
<evidence type="ECO:0000256" key="6">
    <source>
        <dbReference type="SAM" id="MobiDB-lite"/>
    </source>
</evidence>
<dbReference type="GO" id="GO:0006281">
    <property type="term" value="P:DNA repair"/>
    <property type="evidence" value="ECO:0007669"/>
    <property type="project" value="TreeGrafter"/>
</dbReference>
<reference evidence="8 9" key="1">
    <citation type="journal article" date="2010" name="Proc. Natl. Acad. Sci. U.S.A.">
        <title>Insights into evolution of multicellular fungi from the assembled chromosomes of the mushroom Coprinopsis cinerea (Coprinus cinereus).</title>
        <authorList>
            <person name="Stajich J.E."/>
            <person name="Wilke S.K."/>
            <person name="Ahren D."/>
            <person name="Au C.H."/>
            <person name="Birren B.W."/>
            <person name="Borodovsky M."/>
            <person name="Burns C."/>
            <person name="Canback B."/>
            <person name="Casselton L.A."/>
            <person name="Cheng C.K."/>
            <person name="Deng J."/>
            <person name="Dietrich F.S."/>
            <person name="Fargo D.C."/>
            <person name="Farman M.L."/>
            <person name="Gathman A.C."/>
            <person name="Goldberg J."/>
            <person name="Guigo R."/>
            <person name="Hoegger P.J."/>
            <person name="Hooker J.B."/>
            <person name="Huggins A."/>
            <person name="James T.Y."/>
            <person name="Kamada T."/>
            <person name="Kilaru S."/>
            <person name="Kodira C."/>
            <person name="Kues U."/>
            <person name="Kupfer D."/>
            <person name="Kwan H.S."/>
            <person name="Lomsadze A."/>
            <person name="Li W."/>
            <person name="Lilly W.W."/>
            <person name="Ma L.J."/>
            <person name="Mackey A.J."/>
            <person name="Manning G."/>
            <person name="Martin F."/>
            <person name="Muraguchi H."/>
            <person name="Natvig D.O."/>
            <person name="Palmerini H."/>
            <person name="Ramesh M.A."/>
            <person name="Rehmeyer C.J."/>
            <person name="Roe B.A."/>
            <person name="Shenoy N."/>
            <person name="Stanke M."/>
            <person name="Ter-Hovhannisyan V."/>
            <person name="Tunlid A."/>
            <person name="Velagapudi R."/>
            <person name="Vision T.J."/>
            <person name="Zeng Q."/>
            <person name="Zolan M.E."/>
            <person name="Pukkila P.J."/>
        </authorList>
    </citation>
    <scope>NUCLEOTIDE SEQUENCE [LARGE SCALE GENOMIC DNA]</scope>
    <source>
        <strain evidence="9">Okayama-7 / 130 / ATCC MYA-4618 / FGSC 9003</strain>
    </source>
</reference>
<feature type="compositionally biased region" description="Basic and acidic residues" evidence="6">
    <location>
        <begin position="1577"/>
        <end position="1587"/>
    </location>
</feature>
<dbReference type="Pfam" id="PF00176">
    <property type="entry name" value="SNF2-rel_dom"/>
    <property type="match status" value="1"/>
</dbReference>
<dbReference type="InterPro" id="IPR029063">
    <property type="entry name" value="SAM-dependent_MTases_sf"/>
</dbReference>
<dbReference type="Gene3D" id="3.40.50.150">
    <property type="entry name" value="Vaccinia Virus protein VP39"/>
    <property type="match status" value="1"/>
</dbReference>
<dbReference type="Proteomes" id="UP000001861">
    <property type="component" value="Unassembled WGS sequence"/>
</dbReference>
<keyword evidence="9" id="KW-1185">Reference proteome</keyword>
<keyword evidence="5" id="KW-0067">ATP-binding</keyword>
<dbReference type="Pfam" id="PF00271">
    <property type="entry name" value="Helicase_C"/>
    <property type="match status" value="1"/>
</dbReference>
<accession>A8N8Z7</accession>
<dbReference type="SMART" id="SM00487">
    <property type="entry name" value="DEXDc"/>
    <property type="match status" value="1"/>
</dbReference>
<dbReference type="GO" id="GO:0032259">
    <property type="term" value="P:methylation"/>
    <property type="evidence" value="ECO:0007669"/>
    <property type="project" value="UniProtKB-KW"/>
</dbReference>
<dbReference type="Gene3D" id="3.40.50.10810">
    <property type="entry name" value="Tandem AAA-ATPase domain"/>
    <property type="match status" value="1"/>
</dbReference>
<dbReference type="InterPro" id="IPR038718">
    <property type="entry name" value="SNF2-like_sf"/>
</dbReference>
<proteinExistence type="predicted"/>
<dbReference type="Gene3D" id="3.40.50.300">
    <property type="entry name" value="P-loop containing nucleotide triphosphate hydrolases"/>
    <property type="match status" value="1"/>
</dbReference>
<evidence type="ECO:0000256" key="5">
    <source>
        <dbReference type="ARBA" id="ARBA00022840"/>
    </source>
</evidence>
<dbReference type="EMBL" id="AACS02000007">
    <property type="protein sequence ID" value="EAU90488.2"/>
    <property type="molecule type" value="Genomic_DNA"/>
</dbReference>
<dbReference type="InParanoid" id="A8N8Z7"/>
<keyword evidence="2" id="KW-0808">Transferase</keyword>
<dbReference type="GeneID" id="6007796"/>
<dbReference type="GO" id="GO:0005634">
    <property type="term" value="C:nucleus"/>
    <property type="evidence" value="ECO:0007669"/>
    <property type="project" value="TreeGrafter"/>
</dbReference>
<dbReference type="HOGENOM" id="CLU_000796_0_0_1"/>
<dbReference type="InterPro" id="IPR014001">
    <property type="entry name" value="Helicase_ATP-bd"/>
</dbReference>
<feature type="region of interest" description="Disordered" evidence="6">
    <location>
        <begin position="1"/>
        <end position="41"/>
    </location>
</feature>
<dbReference type="OrthoDB" id="423221at2759"/>
<dbReference type="VEuPathDB" id="FungiDB:CC1G_00872"/>
<dbReference type="InterPro" id="IPR050628">
    <property type="entry name" value="SNF2_RAD54_helicase_TF"/>
</dbReference>
<keyword evidence="1" id="KW-0489">Methyltransferase</keyword>
<name>A8N8Z7_COPC7</name>
<dbReference type="GO" id="GO:0016787">
    <property type="term" value="F:hydrolase activity"/>
    <property type="evidence" value="ECO:0007669"/>
    <property type="project" value="UniProtKB-KW"/>
</dbReference>
<dbReference type="CDD" id="cd18793">
    <property type="entry name" value="SF2_C_SNF"/>
    <property type="match status" value="1"/>
</dbReference>
<protein>
    <submittedName>
        <fullName evidence="8">DNA repair protein rad8</fullName>
    </submittedName>
</protein>
<evidence type="ECO:0000256" key="3">
    <source>
        <dbReference type="ARBA" id="ARBA00022741"/>
    </source>
</evidence>